<feature type="transmembrane region" description="Helical" evidence="1">
    <location>
        <begin position="60"/>
        <end position="77"/>
    </location>
</feature>
<dbReference type="EMBL" id="LAZR01048244">
    <property type="protein sequence ID" value="KKK92364.1"/>
    <property type="molecule type" value="Genomic_DNA"/>
</dbReference>
<dbReference type="AlphaFoldDB" id="A0A0F9BP92"/>
<proteinExistence type="predicted"/>
<feature type="non-terminal residue" evidence="2">
    <location>
        <position position="361"/>
    </location>
</feature>
<evidence type="ECO:0008006" key="3">
    <source>
        <dbReference type="Google" id="ProtNLM"/>
    </source>
</evidence>
<comment type="caution">
    <text evidence="2">The sequence shown here is derived from an EMBL/GenBank/DDBJ whole genome shotgun (WGS) entry which is preliminary data.</text>
</comment>
<evidence type="ECO:0000313" key="2">
    <source>
        <dbReference type="EMBL" id="KKK92364.1"/>
    </source>
</evidence>
<name>A0A0F9BP92_9ZZZZ</name>
<protein>
    <recommendedName>
        <fullName evidence="3">Terminase large subunit gp17-like C-terminal domain-containing protein</fullName>
    </recommendedName>
</protein>
<keyword evidence="1" id="KW-0812">Transmembrane</keyword>
<organism evidence="2">
    <name type="scientific">marine sediment metagenome</name>
    <dbReference type="NCBI Taxonomy" id="412755"/>
    <lineage>
        <taxon>unclassified sequences</taxon>
        <taxon>metagenomes</taxon>
        <taxon>ecological metagenomes</taxon>
    </lineage>
</organism>
<accession>A0A0F9BP92</accession>
<dbReference type="InterPro" id="IPR027417">
    <property type="entry name" value="P-loop_NTPase"/>
</dbReference>
<sequence length="361" mass="41259">MNLAESKQYTKKELWLKYRSKIIKDCCHLLDIELFDKQAEIIFDETPIIVLRSGRRTSKSYSLALYVYALLFFGGLFDRELQIIFVGPSYYDTRFIWRRLFYFLKKAPLDELFNCYKKSKTNWGSKSSYKWYLSFSNGTEINTGSADTPDTKGLRGDGYDFAGLEEFGMADYPEELLNAIAPAITDKGNINEIWIIGTPAYGLNETFNVHFDEGQDGKDPNKKSYQLHKEDNPYRDIDSPMDSLLTDDGRAREVWGEPIPGGGRLFPEFTYKAQVVPQVYNPALPYFIGVDFGRNKPVVEFIQPDNDDYRVFKEISCKDILVENLVKEIELVVEVVCGGNQPTLIGSDKAGKAKSDLVSWT</sequence>
<keyword evidence="1" id="KW-1133">Transmembrane helix</keyword>
<dbReference type="Gene3D" id="3.40.50.300">
    <property type="entry name" value="P-loop containing nucleotide triphosphate hydrolases"/>
    <property type="match status" value="1"/>
</dbReference>
<gene>
    <name evidence="2" type="ORF">LCGC14_2703660</name>
</gene>
<keyword evidence="1" id="KW-0472">Membrane</keyword>
<reference evidence="2" key="1">
    <citation type="journal article" date="2015" name="Nature">
        <title>Complex archaea that bridge the gap between prokaryotes and eukaryotes.</title>
        <authorList>
            <person name="Spang A."/>
            <person name="Saw J.H."/>
            <person name="Jorgensen S.L."/>
            <person name="Zaremba-Niedzwiedzka K."/>
            <person name="Martijn J."/>
            <person name="Lind A.E."/>
            <person name="van Eijk R."/>
            <person name="Schleper C."/>
            <person name="Guy L."/>
            <person name="Ettema T.J."/>
        </authorList>
    </citation>
    <scope>NUCLEOTIDE SEQUENCE</scope>
</reference>
<evidence type="ECO:0000256" key="1">
    <source>
        <dbReference type="SAM" id="Phobius"/>
    </source>
</evidence>